<dbReference type="PROSITE" id="PS50234">
    <property type="entry name" value="VWFA"/>
    <property type="match status" value="1"/>
</dbReference>
<dbReference type="CDD" id="cd01454">
    <property type="entry name" value="vWA_norD_type"/>
    <property type="match status" value="1"/>
</dbReference>
<name>A0A450Z5R6_9GAMM</name>
<dbReference type="InterPro" id="IPR051928">
    <property type="entry name" value="NorD/CobT"/>
</dbReference>
<dbReference type="InterPro" id="IPR036465">
    <property type="entry name" value="vWFA_dom_sf"/>
</dbReference>
<accession>A0A450Z5R6</accession>
<protein>
    <submittedName>
        <fullName evidence="3">Nitric oxide reductase NorD protein</fullName>
    </submittedName>
</protein>
<organism evidence="3">
    <name type="scientific">Candidatus Kentrum sp. TC</name>
    <dbReference type="NCBI Taxonomy" id="2126339"/>
    <lineage>
        <taxon>Bacteria</taxon>
        <taxon>Pseudomonadati</taxon>
        <taxon>Pseudomonadota</taxon>
        <taxon>Gammaproteobacteria</taxon>
        <taxon>Candidatus Kentrum</taxon>
    </lineage>
</organism>
<dbReference type="SMART" id="SM00327">
    <property type="entry name" value="VWA"/>
    <property type="match status" value="1"/>
</dbReference>
<dbReference type="EMBL" id="CAADFS010000070">
    <property type="protein sequence ID" value="VFK49145.1"/>
    <property type="molecule type" value="Genomic_DNA"/>
</dbReference>
<dbReference type="AlphaFoldDB" id="A0A450Z5R6"/>
<sequence>MIRRSTVDYPKQSSWTSIRVFHENFEMALDHPPPRRPTTLNSELPGTVDGKATPSTLRRLLPGSCSLPTGFHATMHLSAEQIISILDKCLQVEYTFYDTDKPARLLEILDDQDQAFVIDWVRRIASTNLELGFRFANMAPRVLGRMDHKLIEGWILQAIGQYDCAGLRPALAALEDIDLFMSQGRERAEGCLFEDEAGVLSHFARGLSGRGLKLAPARFAYTDTETIFLPSVIAHLDERRKNFQLYKANVAHLWAQARFGTFRVGLSTLITGYPNPERALAAFHALEVTRLDAHIGRELPGLHREMQMLRRAFGEPPLSPEWRNPAERLASPEATVWDSVALLPLACELPLPAPACYQGRLDPQAADAILEKRIPREKALFRYSLRKLAEEMNHDPEDARRDSDVPSFEARIQPDESPTERLRVEITLDDKPVAPPDVVNKLMTSIIQDFGGIPDEYLTPAGPGEYHPRDIDHSSDDVWSGTYHEEGAFLYDEWDYRRRHYRRNWCVVRETDVTPIYDDFVARTLEKYSRLLMSIRKTFEALRDTDRRLKRQSFGDDVDIDAFVEAWSDAHTGRETDDRLFTRMHKEERDIAVMFMVDMSGSTKGWVNEAERESLVLLAEALELLGDRYAIYGFTGMSRKRCDVFRIKDFGEPYDREVKARINGISPGDYTRMGPAIRHLGEKLKESDARTKLLITLSDGRPEDYHRDYEGVYGIEDTRQALLEAHRHGIHAFCITIDEEGADYLPRMYGVANYVVIREVEKLPRKVAGIYRKLTTR</sequence>
<feature type="domain" description="VWFA" evidence="2">
    <location>
        <begin position="592"/>
        <end position="774"/>
    </location>
</feature>
<dbReference type="PANTHER" id="PTHR41248">
    <property type="entry name" value="NORD PROTEIN"/>
    <property type="match status" value="1"/>
</dbReference>
<evidence type="ECO:0000313" key="3">
    <source>
        <dbReference type="EMBL" id="VFK49145.1"/>
    </source>
</evidence>
<dbReference type="Gene3D" id="3.40.50.410">
    <property type="entry name" value="von Willebrand factor, type A domain"/>
    <property type="match status" value="1"/>
</dbReference>
<dbReference type="InterPro" id="IPR002035">
    <property type="entry name" value="VWF_A"/>
</dbReference>
<gene>
    <name evidence="3" type="ORF">BECKTC1821D_GA0114238_10702</name>
</gene>
<dbReference type="SUPFAM" id="SSF53300">
    <property type="entry name" value="vWA-like"/>
    <property type="match status" value="1"/>
</dbReference>
<feature type="region of interest" description="Disordered" evidence="1">
    <location>
        <begin position="393"/>
        <end position="416"/>
    </location>
</feature>
<evidence type="ECO:0000259" key="2">
    <source>
        <dbReference type="PROSITE" id="PS50234"/>
    </source>
</evidence>
<evidence type="ECO:0000256" key="1">
    <source>
        <dbReference type="SAM" id="MobiDB-lite"/>
    </source>
</evidence>
<feature type="compositionally biased region" description="Basic and acidic residues" evidence="1">
    <location>
        <begin position="393"/>
        <end position="404"/>
    </location>
</feature>
<proteinExistence type="predicted"/>
<dbReference type="PANTHER" id="PTHR41248:SF1">
    <property type="entry name" value="NORD PROTEIN"/>
    <property type="match status" value="1"/>
</dbReference>
<reference evidence="3" key="1">
    <citation type="submission" date="2019-02" db="EMBL/GenBank/DDBJ databases">
        <authorList>
            <person name="Gruber-Vodicka R. H."/>
            <person name="Seah K. B. B."/>
        </authorList>
    </citation>
    <scope>NUCLEOTIDE SEQUENCE</scope>
    <source>
        <strain evidence="3">BECK_BZ123</strain>
    </source>
</reference>